<feature type="transmembrane region" description="Helical" evidence="2">
    <location>
        <begin position="12"/>
        <end position="30"/>
    </location>
</feature>
<keyword evidence="2" id="KW-0812">Transmembrane</keyword>
<dbReference type="AlphaFoldDB" id="A0A6C0ASW3"/>
<dbReference type="EMBL" id="MN740864">
    <property type="protein sequence ID" value="QHS83007.1"/>
    <property type="molecule type" value="Genomic_DNA"/>
</dbReference>
<keyword evidence="2" id="KW-1133">Transmembrane helix</keyword>
<sequence length="219" mass="23069">MPLTRTQKVATAAGVVLALAVIITVLVVVLKKKKKKSSTPASPPKTRQVRIAERRPFNSYSNKTPSTVLKTVAAAAETRIQAELPSSNSVTVYPAGVEELHWAASQRKTYSTPVAIVSAPASSACQTLPDTNTVGDIHKDYTLSLRATTDTWGALVIESDADADTLNKAIDTVSNAAKNQTTVNSDDSTPWVMLSTLEPAAPSHADAIASCSKTLPVSA</sequence>
<reference evidence="3" key="1">
    <citation type="journal article" date="2020" name="Nature">
        <title>Giant virus diversity and host interactions through global metagenomics.</title>
        <authorList>
            <person name="Schulz F."/>
            <person name="Roux S."/>
            <person name="Paez-Espino D."/>
            <person name="Jungbluth S."/>
            <person name="Walsh D.A."/>
            <person name="Denef V.J."/>
            <person name="McMahon K.D."/>
            <person name="Konstantinidis K.T."/>
            <person name="Eloe-Fadrosh E.A."/>
            <person name="Kyrpides N.C."/>
            <person name="Woyke T."/>
        </authorList>
    </citation>
    <scope>NUCLEOTIDE SEQUENCE</scope>
    <source>
        <strain evidence="3">GVMAG-S-1103017-74</strain>
    </source>
</reference>
<organism evidence="3">
    <name type="scientific">viral metagenome</name>
    <dbReference type="NCBI Taxonomy" id="1070528"/>
    <lineage>
        <taxon>unclassified sequences</taxon>
        <taxon>metagenomes</taxon>
        <taxon>organismal metagenomes</taxon>
    </lineage>
</organism>
<evidence type="ECO:0000256" key="1">
    <source>
        <dbReference type="SAM" id="MobiDB-lite"/>
    </source>
</evidence>
<feature type="region of interest" description="Disordered" evidence="1">
    <location>
        <begin position="36"/>
        <end position="58"/>
    </location>
</feature>
<name>A0A6C0ASW3_9ZZZZ</name>
<keyword evidence="2" id="KW-0472">Membrane</keyword>
<accession>A0A6C0ASW3</accession>
<proteinExistence type="predicted"/>
<evidence type="ECO:0000313" key="3">
    <source>
        <dbReference type="EMBL" id="QHS83007.1"/>
    </source>
</evidence>
<protein>
    <submittedName>
        <fullName evidence="3">Uncharacterized protein</fullName>
    </submittedName>
</protein>
<evidence type="ECO:0000256" key="2">
    <source>
        <dbReference type="SAM" id="Phobius"/>
    </source>
</evidence>